<keyword evidence="2" id="KW-1003">Cell membrane</keyword>
<dbReference type="PANTHER" id="PTHR47089">
    <property type="entry name" value="ABC TRANSPORTER, PERMEASE PROTEIN"/>
    <property type="match status" value="1"/>
</dbReference>
<keyword evidence="3 6" id="KW-0812">Transmembrane</keyword>
<keyword evidence="8" id="KW-1185">Reference proteome</keyword>
<sequence>MTPVHSAPPLMLKAKARLGMAALPMLPTLCALAGTLALFVLFLALQGKPAADACLLIYQGAFGSMFAWQNTLQRAAPLLLTALCVALPARVGLIVIGGEGALAMGGLFAAVLPAYLPVLSPWLMLPLMAGAAMLAGGLWIALCGALRQWRGVNETISSLLLSYLAVALFKHLVEGPLRDPASLNKPSTPPLAEAYLINPLPGLDVHWGLAWGVLACVAAWVFLRHSVSGFAMAVAGGNVRTARLVGLPVNRLVLTACAMGGAAAGLAGMFEVAAVHGSANSALLAGYGFSGILVAFAARQNPLAIIVCAIVIGGVEASGSLLQRRLDLPDATTLVLQGLLFCNLLAWEAITGRLAALKTRWQQQLHTRFAAPAGTSAAIKESSHV</sequence>
<keyword evidence="4 6" id="KW-1133">Transmembrane helix</keyword>
<dbReference type="EMBL" id="JAQQFM010000006">
    <property type="protein sequence ID" value="MFL9925473.1"/>
    <property type="molecule type" value="Genomic_DNA"/>
</dbReference>
<feature type="transmembrane region" description="Helical" evidence="6">
    <location>
        <begin position="273"/>
        <end position="296"/>
    </location>
</feature>
<feature type="transmembrane region" description="Helical" evidence="6">
    <location>
        <begin position="303"/>
        <end position="322"/>
    </location>
</feature>
<dbReference type="Proteomes" id="UP001629246">
    <property type="component" value="Unassembled WGS sequence"/>
</dbReference>
<name>A0ABW9A9A1_9BURK</name>
<comment type="caution">
    <text evidence="7">The sequence shown here is derived from an EMBL/GenBank/DDBJ whole genome shotgun (WGS) entry which is preliminary data.</text>
</comment>
<evidence type="ECO:0000256" key="2">
    <source>
        <dbReference type="ARBA" id="ARBA00022475"/>
    </source>
</evidence>
<gene>
    <name evidence="7" type="ORF">PQR62_14435</name>
</gene>
<feature type="transmembrane region" description="Helical" evidence="6">
    <location>
        <begin position="122"/>
        <end position="143"/>
    </location>
</feature>
<reference evidence="7 8" key="1">
    <citation type="journal article" date="2024" name="Chem. Sci.">
        <title>Discovery of megapolipeptins by genome mining of a Burkholderiales bacteria collection.</title>
        <authorList>
            <person name="Paulo B.S."/>
            <person name="Recchia M.J.J."/>
            <person name="Lee S."/>
            <person name="Fergusson C.H."/>
            <person name="Romanowski S.B."/>
            <person name="Hernandez A."/>
            <person name="Krull N."/>
            <person name="Liu D.Y."/>
            <person name="Cavanagh H."/>
            <person name="Bos A."/>
            <person name="Gray C.A."/>
            <person name="Murphy B.T."/>
            <person name="Linington R.G."/>
            <person name="Eustaquio A.S."/>
        </authorList>
    </citation>
    <scope>NUCLEOTIDE SEQUENCE [LARGE SCALE GENOMIC DNA]</scope>
    <source>
        <strain evidence="7 8">RL21-008-BIB-A</strain>
    </source>
</reference>
<comment type="subcellular location">
    <subcellularLocation>
        <location evidence="1">Cell membrane</location>
        <topology evidence="1">Multi-pass membrane protein</topology>
    </subcellularLocation>
</comment>
<protein>
    <submittedName>
        <fullName evidence="7">ABC transporter permease</fullName>
    </submittedName>
</protein>
<evidence type="ECO:0000256" key="6">
    <source>
        <dbReference type="SAM" id="Phobius"/>
    </source>
</evidence>
<dbReference type="InterPro" id="IPR001851">
    <property type="entry name" value="ABC_transp_permease"/>
</dbReference>
<feature type="transmembrane region" description="Helical" evidence="6">
    <location>
        <begin position="100"/>
        <end position="116"/>
    </location>
</feature>
<dbReference type="PANTHER" id="PTHR47089:SF1">
    <property type="entry name" value="GUANOSINE ABC TRANSPORTER PERMEASE PROTEIN NUPP"/>
    <property type="match status" value="1"/>
</dbReference>
<feature type="transmembrane region" description="Helical" evidence="6">
    <location>
        <begin position="205"/>
        <end position="223"/>
    </location>
</feature>
<evidence type="ECO:0000256" key="3">
    <source>
        <dbReference type="ARBA" id="ARBA00022692"/>
    </source>
</evidence>
<accession>A0ABW9A9A1</accession>
<organism evidence="7 8">
    <name type="scientific">Herbaspirillum lusitanum</name>
    <dbReference type="NCBI Taxonomy" id="213312"/>
    <lineage>
        <taxon>Bacteria</taxon>
        <taxon>Pseudomonadati</taxon>
        <taxon>Pseudomonadota</taxon>
        <taxon>Betaproteobacteria</taxon>
        <taxon>Burkholderiales</taxon>
        <taxon>Oxalobacteraceae</taxon>
        <taxon>Herbaspirillum</taxon>
    </lineage>
</organism>
<dbReference type="Pfam" id="PF02653">
    <property type="entry name" value="BPD_transp_2"/>
    <property type="match status" value="1"/>
</dbReference>
<evidence type="ECO:0000256" key="4">
    <source>
        <dbReference type="ARBA" id="ARBA00022989"/>
    </source>
</evidence>
<evidence type="ECO:0000256" key="5">
    <source>
        <dbReference type="ARBA" id="ARBA00023136"/>
    </source>
</evidence>
<evidence type="ECO:0000256" key="1">
    <source>
        <dbReference type="ARBA" id="ARBA00004651"/>
    </source>
</evidence>
<feature type="transmembrane region" description="Helical" evidence="6">
    <location>
        <begin position="155"/>
        <end position="173"/>
    </location>
</feature>
<proteinExistence type="predicted"/>
<evidence type="ECO:0000313" key="7">
    <source>
        <dbReference type="EMBL" id="MFL9925473.1"/>
    </source>
</evidence>
<keyword evidence="5 6" id="KW-0472">Membrane</keyword>
<feature type="transmembrane region" description="Helical" evidence="6">
    <location>
        <begin position="334"/>
        <end position="356"/>
    </location>
</feature>
<feature type="transmembrane region" description="Helical" evidence="6">
    <location>
        <begin position="244"/>
        <end position="267"/>
    </location>
</feature>
<evidence type="ECO:0000313" key="8">
    <source>
        <dbReference type="Proteomes" id="UP001629246"/>
    </source>
</evidence>
<dbReference type="CDD" id="cd06580">
    <property type="entry name" value="TM_PBP1_transp_TpRbsC_like"/>
    <property type="match status" value="1"/>
</dbReference>